<reference evidence="1 2" key="1">
    <citation type="journal article" date="2016" name="Front. Microbiol.">
        <title>Genome and transcriptome sequences reveal the specific parasitism of the nematophagous Purpureocillium lilacinum 36-1.</title>
        <authorList>
            <person name="Xie J."/>
            <person name="Li S."/>
            <person name="Mo C."/>
            <person name="Xiao X."/>
            <person name="Peng D."/>
            <person name="Wang G."/>
            <person name="Xiao Y."/>
        </authorList>
    </citation>
    <scope>NUCLEOTIDE SEQUENCE [LARGE SCALE GENOMIC DNA]</scope>
    <source>
        <strain evidence="1 2">36-1</strain>
    </source>
</reference>
<dbReference type="AlphaFoldDB" id="A0A2U3E557"/>
<sequence length="241" mass="26172">MAEPWPGSWRSVAACGQGKRALRPAVPRQQSLARAGQIEGIRWPVVPVLCLHPLQTGAPPHGRRFVFASHDMVARQVCMGQRHSGARPWGEGLQSTLYFVRSMPSCIVVCMREHMGCAHAGTPHMAGSIEPEAPGTLLLSRDTPQVCPVANPDGILYDENGHRARASSPVCICNSVARVCQAGHVMQRDKKEESPVPRDEGPWDEPLAFLRLAHCRFGPKCGRHRLEVAMTPAPSGASKAC</sequence>
<comment type="caution">
    <text evidence="1">The sequence shown here is derived from an EMBL/GenBank/DDBJ whole genome shotgun (WGS) entry which is preliminary data.</text>
</comment>
<dbReference type="EMBL" id="LCWV01000011">
    <property type="protein sequence ID" value="PWI69627.1"/>
    <property type="molecule type" value="Genomic_DNA"/>
</dbReference>
<gene>
    <name evidence="1" type="ORF">PCL_00539</name>
</gene>
<proteinExistence type="predicted"/>
<evidence type="ECO:0000313" key="2">
    <source>
        <dbReference type="Proteomes" id="UP000245956"/>
    </source>
</evidence>
<protein>
    <submittedName>
        <fullName evidence="1">Uncharacterized protein</fullName>
    </submittedName>
</protein>
<accession>A0A2U3E557</accession>
<evidence type="ECO:0000313" key="1">
    <source>
        <dbReference type="EMBL" id="PWI69627.1"/>
    </source>
</evidence>
<organism evidence="1 2">
    <name type="scientific">Purpureocillium lilacinum</name>
    <name type="common">Paecilomyces lilacinus</name>
    <dbReference type="NCBI Taxonomy" id="33203"/>
    <lineage>
        <taxon>Eukaryota</taxon>
        <taxon>Fungi</taxon>
        <taxon>Dikarya</taxon>
        <taxon>Ascomycota</taxon>
        <taxon>Pezizomycotina</taxon>
        <taxon>Sordariomycetes</taxon>
        <taxon>Hypocreomycetidae</taxon>
        <taxon>Hypocreales</taxon>
        <taxon>Ophiocordycipitaceae</taxon>
        <taxon>Purpureocillium</taxon>
    </lineage>
</organism>
<dbReference type="Proteomes" id="UP000245956">
    <property type="component" value="Unassembled WGS sequence"/>
</dbReference>
<name>A0A2U3E557_PURLI</name>